<proteinExistence type="predicted"/>
<reference evidence="2 3" key="1">
    <citation type="submission" date="2018-09" db="EMBL/GenBank/DDBJ databases">
        <title>Genomic Encyclopedia of Type Strains, Phase III (KMG-III): the genomes of soil and plant-associated and newly described type strains.</title>
        <authorList>
            <person name="Whitman W."/>
        </authorList>
    </citation>
    <scope>NUCLEOTIDE SEQUENCE [LARGE SCALE GENOMIC DNA]</scope>
    <source>
        <strain evidence="2 3">CECT 7938</strain>
    </source>
</reference>
<feature type="signal peptide" evidence="1">
    <location>
        <begin position="1"/>
        <end position="22"/>
    </location>
</feature>
<feature type="chain" id="PRO_5019331954" evidence="1">
    <location>
        <begin position="23"/>
        <end position="509"/>
    </location>
</feature>
<comment type="caution">
    <text evidence="2">The sequence shown here is derived from an EMBL/GenBank/DDBJ whole genome shotgun (WGS) entry which is preliminary data.</text>
</comment>
<sequence length="509" mass="57965">MKILPFSFLVLMCLVMLGNSFAQQNSTLDAANKYMEHKTYDIEKYLNRSQRIQKHLLRVLKKKEVQIRQKLAAKDSLLYRQFTSMNLTYDSIARLLHDTTSLVHRGNSRNTTIDSLKGLQRFIQQQAAKLSDAKSLVGQSLPDEDYTAKLSELQSRLNAEGQVKELIQMRTQSLEQLVGKVDIPGLQAIQKQVYYSQEKMKAWRDLADDPDAAEEKALEYLQGIEGFENNIINKNLAFGGLGVSATAADLQSIGYQTKDQMKGILQTKFGGNLQAVQQRMGEQIQQFSEKLNGVKDKVTEAKQAAIEARQGLNKAKAFKEKLTQIEKPAFKKNPERGKPFWQRLETQYNFQTARTTPDGLRPAMLEFGASIAFKHTPKLSYGIGMATSIGLGKNWQNIKFSYEGISARAYADWLVMYGISVQVGYEQIFRPLNRPYLKDQADPNKPQSQHSDNAWRSAFGNLQHLGYAGLMKRYHINDKWSGTFLIGYNFLWQQYNLRTPFMIRLGLGK</sequence>
<gene>
    <name evidence="2" type="ORF">DFQ12_2656</name>
</gene>
<evidence type="ECO:0000313" key="3">
    <source>
        <dbReference type="Proteomes" id="UP000286246"/>
    </source>
</evidence>
<dbReference type="EMBL" id="RAPY01000002">
    <property type="protein sequence ID" value="RKE52420.1"/>
    <property type="molecule type" value="Genomic_DNA"/>
</dbReference>
<keyword evidence="1" id="KW-0732">Signal</keyword>
<evidence type="ECO:0000313" key="2">
    <source>
        <dbReference type="EMBL" id="RKE52420.1"/>
    </source>
</evidence>
<evidence type="ECO:0000256" key="1">
    <source>
        <dbReference type="SAM" id="SignalP"/>
    </source>
</evidence>
<protein>
    <submittedName>
        <fullName evidence="2">Uncharacterized protein</fullName>
    </submittedName>
</protein>
<dbReference type="Proteomes" id="UP000286246">
    <property type="component" value="Unassembled WGS sequence"/>
</dbReference>
<name>A0A420B6K6_SPHD1</name>
<dbReference type="AlphaFoldDB" id="A0A420B6K6"/>
<organism evidence="2 3">
    <name type="scientific">Sphingobacterium detergens</name>
    <dbReference type="NCBI Taxonomy" id="1145106"/>
    <lineage>
        <taxon>Bacteria</taxon>
        <taxon>Pseudomonadati</taxon>
        <taxon>Bacteroidota</taxon>
        <taxon>Sphingobacteriia</taxon>
        <taxon>Sphingobacteriales</taxon>
        <taxon>Sphingobacteriaceae</taxon>
        <taxon>Sphingobacterium</taxon>
    </lineage>
</organism>
<keyword evidence="3" id="KW-1185">Reference proteome</keyword>
<accession>A0A420B6K6</accession>